<evidence type="ECO:0000313" key="2">
    <source>
        <dbReference type="EMBL" id="VDP94109.1"/>
    </source>
</evidence>
<dbReference type="AlphaFoldDB" id="A0A3P8LC02"/>
<dbReference type="Proteomes" id="UP000272942">
    <property type="component" value="Unassembled WGS sequence"/>
</dbReference>
<sequence>MRLFEVQWAACTLIRLLNSNVAEETSNSKSVGHLVLAEEKATILLDEQVHAADQSPVSRHYGARDVSLINSLIGSEFVVRLPGADGTQLKRLASGDVTRRVADNPWYRTATLRYTHSLDSESSHANIQNAVIPLSSDRHEMHPESANQQLVSEKNSFNTECKPDRVENARPVCKQEPLTRPTSAATTPCQMMDTHLPEPKELGHGNPFLLFLCFSLLQEYREEIFTKVTDVSDMVFFFQQKSKKHDLTRILHRARTQFINYLQDYGFFLP</sequence>
<name>A0A3P8LC02_9TREM</name>
<dbReference type="EMBL" id="UZAN01066149">
    <property type="protein sequence ID" value="VDP94109.1"/>
    <property type="molecule type" value="Genomic_DNA"/>
</dbReference>
<dbReference type="InterPro" id="IPR035969">
    <property type="entry name" value="Rab-GAP_TBC_sf"/>
</dbReference>
<accession>A0A3P8LC02</accession>
<feature type="compositionally biased region" description="Polar residues" evidence="1">
    <location>
        <begin position="145"/>
        <end position="159"/>
    </location>
</feature>
<evidence type="ECO:0000313" key="3">
    <source>
        <dbReference type="Proteomes" id="UP000272942"/>
    </source>
</evidence>
<feature type="region of interest" description="Disordered" evidence="1">
    <location>
        <begin position="145"/>
        <end position="165"/>
    </location>
</feature>
<proteinExistence type="predicted"/>
<gene>
    <name evidence="2" type="ORF">ECPE_LOCUS16836</name>
</gene>
<evidence type="ECO:0000256" key="1">
    <source>
        <dbReference type="SAM" id="MobiDB-lite"/>
    </source>
</evidence>
<organism evidence="2 3">
    <name type="scientific">Echinostoma caproni</name>
    <dbReference type="NCBI Taxonomy" id="27848"/>
    <lineage>
        <taxon>Eukaryota</taxon>
        <taxon>Metazoa</taxon>
        <taxon>Spiralia</taxon>
        <taxon>Lophotrochozoa</taxon>
        <taxon>Platyhelminthes</taxon>
        <taxon>Trematoda</taxon>
        <taxon>Digenea</taxon>
        <taxon>Plagiorchiida</taxon>
        <taxon>Echinostomata</taxon>
        <taxon>Echinostomatoidea</taxon>
        <taxon>Echinostomatidae</taxon>
        <taxon>Echinostoma</taxon>
    </lineage>
</organism>
<dbReference type="OrthoDB" id="10264062at2759"/>
<protein>
    <submittedName>
        <fullName evidence="2">Uncharacterized protein</fullName>
    </submittedName>
</protein>
<reference evidence="2 3" key="1">
    <citation type="submission" date="2018-11" db="EMBL/GenBank/DDBJ databases">
        <authorList>
            <consortium name="Pathogen Informatics"/>
        </authorList>
    </citation>
    <scope>NUCLEOTIDE SEQUENCE [LARGE SCALE GENOMIC DNA]</scope>
    <source>
        <strain evidence="2 3">Egypt</strain>
    </source>
</reference>
<keyword evidence="3" id="KW-1185">Reference proteome</keyword>
<dbReference type="SUPFAM" id="SSF47923">
    <property type="entry name" value="Ypt/Rab-GAP domain of gyp1p"/>
    <property type="match status" value="1"/>
</dbReference>